<accession>A0A2G1VFK2</accession>
<name>A0A2G1VFK2_9GAMM</name>
<evidence type="ECO:0008006" key="4">
    <source>
        <dbReference type="Google" id="ProtNLM"/>
    </source>
</evidence>
<comment type="caution">
    <text evidence="2">The sequence shown here is derived from an EMBL/GenBank/DDBJ whole genome shotgun (WGS) entry which is preliminary data.</text>
</comment>
<evidence type="ECO:0000256" key="1">
    <source>
        <dbReference type="SAM" id="SignalP"/>
    </source>
</evidence>
<gene>
    <name evidence="2" type="ORF">CLH62_08090</name>
</gene>
<feature type="signal peptide" evidence="1">
    <location>
        <begin position="1"/>
        <end position="22"/>
    </location>
</feature>
<dbReference type="Proteomes" id="UP000229044">
    <property type="component" value="Unassembled WGS sequence"/>
</dbReference>
<proteinExistence type="predicted"/>
<dbReference type="EMBL" id="NTFI01000002">
    <property type="protein sequence ID" value="PHQ25568.1"/>
    <property type="molecule type" value="Genomic_DNA"/>
</dbReference>
<dbReference type="SUPFAM" id="SSF48452">
    <property type="entry name" value="TPR-like"/>
    <property type="match status" value="1"/>
</dbReference>
<dbReference type="AlphaFoldDB" id="A0A2G1VFK2"/>
<dbReference type="Pfam" id="PF13432">
    <property type="entry name" value="TPR_16"/>
    <property type="match status" value="2"/>
</dbReference>
<dbReference type="OrthoDB" id="6348659at2"/>
<sequence length="440" mass="48128">MLVYWRALLLSLFVVAPVELEAAETDVGMEQFHNGIESFENGNLQAARAYFEGAVAAGLTSSSLFYNLGVTCYQLGDYAAAETAFRALLDGSNGALARYNLGLVALAKGDKESARDWFKESGAASAPEKIRVLSLAQLNELGDHVVLPGGQSEGRGYLALSGGYDSNIAGLPEATASREGGVFFDTLAAGTFEQPAGARSGFALEVAAYARKYPSDGNYDTRVLQGRLGWSEALNDGERGAVISVVQSWFDSLSLERRYGVEGYYRWNGCALPGSPDQCGLALAAATVDGGSGFDAYDGQWYRARLHALNYYGRWRFDGEYSLEINDRRDQRTTDEFISVSPHHHTVELAARYRWRPGLVIGALGSVRHSRYQESHVLVASAGESGRRKDNRLEVGVLAERSLDTRWLVRGEWLIRDNSSSLAQYGYERQTVMLTLEGAF</sequence>
<protein>
    <recommendedName>
        <fullName evidence="4">Tetratricopeptide repeat protein</fullName>
    </recommendedName>
</protein>
<keyword evidence="3" id="KW-1185">Reference proteome</keyword>
<dbReference type="Gene3D" id="1.25.40.10">
    <property type="entry name" value="Tetratricopeptide repeat domain"/>
    <property type="match status" value="1"/>
</dbReference>
<organism evidence="2 3">
    <name type="scientific">Marinobacter guineae</name>
    <dbReference type="NCBI Taxonomy" id="432303"/>
    <lineage>
        <taxon>Bacteria</taxon>
        <taxon>Pseudomonadati</taxon>
        <taxon>Pseudomonadota</taxon>
        <taxon>Gammaproteobacteria</taxon>
        <taxon>Pseudomonadales</taxon>
        <taxon>Marinobacteraceae</taxon>
        <taxon>Marinobacter</taxon>
    </lineage>
</organism>
<dbReference type="InterPro" id="IPR011990">
    <property type="entry name" value="TPR-like_helical_dom_sf"/>
</dbReference>
<reference evidence="2 3" key="1">
    <citation type="submission" date="2017-09" db="EMBL/GenBank/DDBJ databases">
        <title>The draft genome sequences of Marinobacter guineae M3B.</title>
        <authorList>
            <person name="Cao J."/>
        </authorList>
    </citation>
    <scope>NUCLEOTIDE SEQUENCE [LARGE SCALE GENOMIC DNA]</scope>
    <source>
        <strain evidence="2 3">M3B</strain>
    </source>
</reference>
<keyword evidence="1" id="KW-0732">Signal</keyword>
<evidence type="ECO:0000313" key="2">
    <source>
        <dbReference type="EMBL" id="PHQ25568.1"/>
    </source>
</evidence>
<feature type="chain" id="PRO_5013578722" description="Tetratricopeptide repeat protein" evidence="1">
    <location>
        <begin position="23"/>
        <end position="440"/>
    </location>
</feature>
<evidence type="ECO:0000313" key="3">
    <source>
        <dbReference type="Proteomes" id="UP000229044"/>
    </source>
</evidence>